<dbReference type="OrthoDB" id="5296638at2"/>
<dbReference type="RefSeq" id="WP_020914604.1">
    <property type="nucleotide sequence ID" value="NC_011566.1"/>
</dbReference>
<sequence>MVTVTRKLQAFTLIELLIVIAIMGILATVVLPSYQSYIQDGRRSEAQRTIIEQVALLERQYTRMGGYPDGLAVPANDSKYYSFSYKVSEAAAGSEASNDATTFTLTATPKSGTSQAGDRCGALSINQQGVKTPAQGCW</sequence>
<organism evidence="2 3">
    <name type="scientific">Shewanella piezotolerans (strain WP3 / JCM 13877)</name>
    <dbReference type="NCBI Taxonomy" id="225849"/>
    <lineage>
        <taxon>Bacteria</taxon>
        <taxon>Pseudomonadati</taxon>
        <taxon>Pseudomonadota</taxon>
        <taxon>Gammaproteobacteria</taxon>
        <taxon>Alteromonadales</taxon>
        <taxon>Shewanellaceae</taxon>
        <taxon>Shewanella</taxon>
    </lineage>
</organism>
<evidence type="ECO:0000313" key="3">
    <source>
        <dbReference type="Proteomes" id="UP000000753"/>
    </source>
</evidence>
<evidence type="ECO:0000256" key="1">
    <source>
        <dbReference type="SAM" id="Phobius"/>
    </source>
</evidence>
<dbReference type="Pfam" id="PF16732">
    <property type="entry name" value="ComP_DUS"/>
    <property type="match status" value="1"/>
</dbReference>
<protein>
    <submittedName>
        <fullName evidence="2">Type IV pilin, putative</fullName>
    </submittedName>
</protein>
<evidence type="ECO:0000313" key="2">
    <source>
        <dbReference type="EMBL" id="ACJ31274.1"/>
    </source>
</evidence>
<dbReference type="Proteomes" id="UP000000753">
    <property type="component" value="Chromosome"/>
</dbReference>
<dbReference type="PANTHER" id="PTHR30093:SF47">
    <property type="entry name" value="TYPE IV PILUS NON-CORE MINOR PILIN PILE"/>
    <property type="match status" value="1"/>
</dbReference>
<dbReference type="HOGENOM" id="CLU_091705_6_3_6"/>
<dbReference type="STRING" id="225849.swp_4636"/>
<dbReference type="Gene3D" id="3.30.700.10">
    <property type="entry name" value="Glycoprotein, Type 4 Pilin"/>
    <property type="match status" value="1"/>
</dbReference>
<dbReference type="InterPro" id="IPR045584">
    <property type="entry name" value="Pilin-like"/>
</dbReference>
<feature type="transmembrane region" description="Helical" evidence="1">
    <location>
        <begin position="12"/>
        <end position="34"/>
    </location>
</feature>
<gene>
    <name evidence="2" type="ordered locus">swp_4636</name>
</gene>
<dbReference type="SUPFAM" id="SSF54523">
    <property type="entry name" value="Pili subunits"/>
    <property type="match status" value="1"/>
</dbReference>
<dbReference type="EMBL" id="CP000472">
    <property type="protein sequence ID" value="ACJ31274.1"/>
    <property type="molecule type" value="Genomic_DNA"/>
</dbReference>
<keyword evidence="1" id="KW-1133">Transmembrane helix</keyword>
<keyword evidence="3" id="KW-1185">Reference proteome</keyword>
<keyword evidence="1" id="KW-0472">Membrane</keyword>
<dbReference type="InterPro" id="IPR012902">
    <property type="entry name" value="N_methyl_site"/>
</dbReference>
<accession>B8CTN0</accession>
<proteinExistence type="predicted"/>
<dbReference type="NCBIfam" id="TIGR02532">
    <property type="entry name" value="IV_pilin_GFxxxE"/>
    <property type="match status" value="1"/>
</dbReference>
<dbReference type="KEGG" id="swp:swp_4636"/>
<keyword evidence="1" id="KW-0812">Transmembrane</keyword>
<dbReference type="Pfam" id="PF07963">
    <property type="entry name" value="N_methyl"/>
    <property type="match status" value="1"/>
</dbReference>
<reference evidence="2 3" key="1">
    <citation type="journal article" date="2008" name="PLoS ONE">
        <title>Environmental adaptation: genomic analysis of the piezotolerant and psychrotolerant deep-sea iron reducing bacterium Shewanella piezotolerans WP3.</title>
        <authorList>
            <person name="Wang F."/>
            <person name="Wang J."/>
            <person name="Jian H."/>
            <person name="Zhang B."/>
            <person name="Li S."/>
            <person name="Wang F."/>
            <person name="Zeng X."/>
            <person name="Gao L."/>
            <person name="Bartlett D.H."/>
            <person name="Yu J."/>
            <person name="Hu S."/>
            <person name="Xiao X."/>
        </authorList>
    </citation>
    <scope>NUCLEOTIDE SEQUENCE [LARGE SCALE GENOMIC DNA]</scope>
    <source>
        <strain evidence="3">WP3 / JCM 13877</strain>
    </source>
</reference>
<dbReference type="eggNOG" id="COG4968">
    <property type="taxonomic scope" value="Bacteria"/>
</dbReference>
<dbReference type="PANTHER" id="PTHR30093">
    <property type="entry name" value="GENERAL SECRETION PATHWAY PROTEIN G"/>
    <property type="match status" value="1"/>
</dbReference>
<dbReference type="GO" id="GO:0043683">
    <property type="term" value="P:type IV pilus assembly"/>
    <property type="evidence" value="ECO:0007669"/>
    <property type="project" value="InterPro"/>
</dbReference>
<dbReference type="AlphaFoldDB" id="B8CTN0"/>
<dbReference type="InterPro" id="IPR031982">
    <property type="entry name" value="PilE-like"/>
</dbReference>
<name>B8CTN0_SHEPW</name>